<feature type="non-terminal residue" evidence="1">
    <location>
        <position position="1"/>
    </location>
</feature>
<organism evidence="1 2">
    <name type="scientific">Trema orientale</name>
    <name type="common">Charcoal tree</name>
    <name type="synonym">Celtis orientalis</name>
    <dbReference type="NCBI Taxonomy" id="63057"/>
    <lineage>
        <taxon>Eukaryota</taxon>
        <taxon>Viridiplantae</taxon>
        <taxon>Streptophyta</taxon>
        <taxon>Embryophyta</taxon>
        <taxon>Tracheophyta</taxon>
        <taxon>Spermatophyta</taxon>
        <taxon>Magnoliopsida</taxon>
        <taxon>eudicotyledons</taxon>
        <taxon>Gunneridae</taxon>
        <taxon>Pentapetalae</taxon>
        <taxon>rosids</taxon>
        <taxon>fabids</taxon>
        <taxon>Rosales</taxon>
        <taxon>Cannabaceae</taxon>
        <taxon>Trema</taxon>
    </lineage>
</organism>
<reference evidence="2" key="1">
    <citation type="submission" date="2016-06" db="EMBL/GenBank/DDBJ databases">
        <title>Parallel loss of symbiosis genes in relatives of nitrogen-fixing non-legume Parasponia.</title>
        <authorList>
            <person name="Van Velzen R."/>
            <person name="Holmer R."/>
            <person name="Bu F."/>
            <person name="Rutten L."/>
            <person name="Van Zeijl A."/>
            <person name="Liu W."/>
            <person name="Santuari L."/>
            <person name="Cao Q."/>
            <person name="Sharma T."/>
            <person name="Shen D."/>
            <person name="Roswanjaya Y."/>
            <person name="Wardhani T."/>
            <person name="Kalhor M.S."/>
            <person name="Jansen J."/>
            <person name="Van den Hoogen J."/>
            <person name="Gungor B."/>
            <person name="Hartog M."/>
            <person name="Hontelez J."/>
            <person name="Verver J."/>
            <person name="Yang W.-C."/>
            <person name="Schijlen E."/>
            <person name="Repin R."/>
            <person name="Schilthuizen M."/>
            <person name="Schranz E."/>
            <person name="Heidstra R."/>
            <person name="Miyata K."/>
            <person name="Fedorova E."/>
            <person name="Kohlen W."/>
            <person name="Bisseling T."/>
            <person name="Smit S."/>
            <person name="Geurts R."/>
        </authorList>
    </citation>
    <scope>NUCLEOTIDE SEQUENCE [LARGE SCALE GENOMIC DNA]</scope>
    <source>
        <strain evidence="2">cv. RG33-2</strain>
    </source>
</reference>
<accession>A0A2P5F0T8</accession>
<protein>
    <submittedName>
        <fullName evidence="1">Uncharacterized protein</fullName>
    </submittedName>
</protein>
<dbReference type="InParanoid" id="A0A2P5F0T8"/>
<dbReference type="EMBL" id="JXTC01000074">
    <property type="protein sequence ID" value="PON91417.1"/>
    <property type="molecule type" value="Genomic_DNA"/>
</dbReference>
<proteinExistence type="predicted"/>
<feature type="non-terminal residue" evidence="1">
    <location>
        <position position="67"/>
    </location>
</feature>
<keyword evidence="2" id="KW-1185">Reference proteome</keyword>
<comment type="caution">
    <text evidence="1">The sequence shown here is derived from an EMBL/GenBank/DDBJ whole genome shotgun (WGS) entry which is preliminary data.</text>
</comment>
<evidence type="ECO:0000313" key="2">
    <source>
        <dbReference type="Proteomes" id="UP000237000"/>
    </source>
</evidence>
<dbReference type="Proteomes" id="UP000237000">
    <property type="component" value="Unassembled WGS sequence"/>
</dbReference>
<gene>
    <name evidence="1" type="ORF">TorRG33x02_127000</name>
</gene>
<sequence length="67" mass="7667">YAENCFERRNLGHGSVELLFAKVKRGNFQWCNNGGWSYSPRLSAVHGIDDPFHQEHFSKGSSCDTYD</sequence>
<evidence type="ECO:0000313" key="1">
    <source>
        <dbReference type="EMBL" id="PON91417.1"/>
    </source>
</evidence>
<dbReference type="AlphaFoldDB" id="A0A2P5F0T8"/>
<name>A0A2P5F0T8_TREOI</name>